<accession>A0ABU7CQ03</accession>
<name>A0ABU7CQ03_9TELE</name>
<gene>
    <name evidence="1" type="ORF">CHARACLAT_021332</name>
</gene>
<keyword evidence="2" id="KW-1185">Reference proteome</keyword>
<comment type="caution">
    <text evidence="1">The sequence shown here is derived from an EMBL/GenBank/DDBJ whole genome shotgun (WGS) entry which is preliminary data.</text>
</comment>
<proteinExistence type="predicted"/>
<protein>
    <submittedName>
        <fullName evidence="1">Uncharacterized protein</fullName>
    </submittedName>
</protein>
<reference evidence="1 2" key="1">
    <citation type="submission" date="2021-06" db="EMBL/GenBank/DDBJ databases">
        <authorList>
            <person name="Palmer J.M."/>
        </authorList>
    </citation>
    <scope>NUCLEOTIDE SEQUENCE [LARGE SCALE GENOMIC DNA]</scope>
    <source>
        <strain evidence="1 2">CL_MEX2019</strain>
        <tissue evidence="1">Muscle</tissue>
    </source>
</reference>
<sequence>MSQRRVLQDPDIFNRSSIKHEAVFLQEAVCQERNVLKAAPNGAETETKDQKNHNKKGFHALNVLMIPEPEFCFGSSLRLRLPLQTRSKLINLLLSITCCRLVSHSGDLRGDRTWKPGLTERVRTFKQKTGLNVEDKNHEVNV</sequence>
<evidence type="ECO:0000313" key="2">
    <source>
        <dbReference type="Proteomes" id="UP001352852"/>
    </source>
</evidence>
<evidence type="ECO:0000313" key="1">
    <source>
        <dbReference type="EMBL" id="MED6265037.1"/>
    </source>
</evidence>
<organism evidence="1 2">
    <name type="scientific">Characodon lateralis</name>
    <dbReference type="NCBI Taxonomy" id="208331"/>
    <lineage>
        <taxon>Eukaryota</taxon>
        <taxon>Metazoa</taxon>
        <taxon>Chordata</taxon>
        <taxon>Craniata</taxon>
        <taxon>Vertebrata</taxon>
        <taxon>Euteleostomi</taxon>
        <taxon>Actinopterygii</taxon>
        <taxon>Neopterygii</taxon>
        <taxon>Teleostei</taxon>
        <taxon>Neoteleostei</taxon>
        <taxon>Acanthomorphata</taxon>
        <taxon>Ovalentaria</taxon>
        <taxon>Atherinomorphae</taxon>
        <taxon>Cyprinodontiformes</taxon>
        <taxon>Goodeidae</taxon>
        <taxon>Characodon</taxon>
    </lineage>
</organism>
<dbReference type="Proteomes" id="UP001352852">
    <property type="component" value="Unassembled WGS sequence"/>
</dbReference>
<dbReference type="EMBL" id="JAHUTJ010002076">
    <property type="protein sequence ID" value="MED6265037.1"/>
    <property type="molecule type" value="Genomic_DNA"/>
</dbReference>